<dbReference type="Gene3D" id="3.60.15.10">
    <property type="entry name" value="Ribonuclease Z/Hydroxyacylglutathione hydrolase-like"/>
    <property type="match status" value="1"/>
</dbReference>
<dbReference type="GO" id="GO:0046872">
    <property type="term" value="F:metal ion binding"/>
    <property type="evidence" value="ECO:0007669"/>
    <property type="project" value="UniProtKB-KW"/>
</dbReference>
<dbReference type="Pfam" id="PF00753">
    <property type="entry name" value="Lactamase_B"/>
    <property type="match status" value="1"/>
</dbReference>
<dbReference type="SUPFAM" id="SSF56281">
    <property type="entry name" value="Metallo-hydrolase/oxidoreductase"/>
    <property type="match status" value="1"/>
</dbReference>
<comment type="similarity">
    <text evidence="1">Belongs to the metallo-beta-lactamase superfamily.</text>
</comment>
<evidence type="ECO:0000256" key="4">
    <source>
        <dbReference type="ARBA" id="ARBA00022833"/>
    </source>
</evidence>
<evidence type="ECO:0000256" key="3">
    <source>
        <dbReference type="ARBA" id="ARBA00022801"/>
    </source>
</evidence>
<keyword evidence="2" id="KW-0479">Metal-binding</keyword>
<evidence type="ECO:0000259" key="5">
    <source>
        <dbReference type="SMART" id="SM00849"/>
    </source>
</evidence>
<dbReference type="PANTHER" id="PTHR42978">
    <property type="entry name" value="QUORUM-QUENCHING LACTONASE YTNP-RELATED-RELATED"/>
    <property type="match status" value="1"/>
</dbReference>
<dbReference type="PANTHER" id="PTHR42978:SF3">
    <property type="entry name" value="BLR3078 PROTEIN"/>
    <property type="match status" value="1"/>
</dbReference>
<organism evidence="6">
    <name type="scientific">uncultured Gemmatimonadaceae bacterium</name>
    <dbReference type="NCBI Taxonomy" id="246130"/>
    <lineage>
        <taxon>Bacteria</taxon>
        <taxon>Pseudomonadati</taxon>
        <taxon>Gemmatimonadota</taxon>
        <taxon>Gemmatimonadia</taxon>
        <taxon>Gemmatimonadales</taxon>
        <taxon>Gemmatimonadaceae</taxon>
        <taxon>environmental samples</taxon>
    </lineage>
</organism>
<gene>
    <name evidence="6" type="ORF">AVDCRST_MAG40-540</name>
</gene>
<dbReference type="AlphaFoldDB" id="A0A6J4KHJ6"/>
<keyword evidence="4" id="KW-0862">Zinc</keyword>
<feature type="domain" description="Metallo-beta-lactamase" evidence="5">
    <location>
        <begin position="75"/>
        <end position="280"/>
    </location>
</feature>
<dbReference type="InterPro" id="IPR051013">
    <property type="entry name" value="MBL_superfamily_lactonases"/>
</dbReference>
<protein>
    <recommendedName>
        <fullName evidence="5">Metallo-beta-lactamase domain-containing protein</fullName>
    </recommendedName>
</protein>
<accession>A0A6J4KHJ6</accession>
<dbReference type="CDD" id="cd07729">
    <property type="entry name" value="AHL_lactonase_MBL-fold"/>
    <property type="match status" value="1"/>
</dbReference>
<evidence type="ECO:0000313" key="6">
    <source>
        <dbReference type="EMBL" id="CAA9303879.1"/>
    </source>
</evidence>
<proteinExistence type="inferred from homology"/>
<dbReference type="GO" id="GO:0016787">
    <property type="term" value="F:hydrolase activity"/>
    <property type="evidence" value="ECO:0007669"/>
    <property type="project" value="UniProtKB-KW"/>
</dbReference>
<dbReference type="SMART" id="SM00849">
    <property type="entry name" value="Lactamase_B"/>
    <property type="match status" value="1"/>
</dbReference>
<keyword evidence="3" id="KW-0378">Hydrolase</keyword>
<evidence type="ECO:0000256" key="2">
    <source>
        <dbReference type="ARBA" id="ARBA00022723"/>
    </source>
</evidence>
<dbReference type="InterPro" id="IPR036866">
    <property type="entry name" value="RibonucZ/Hydroxyglut_hydro"/>
</dbReference>
<dbReference type="InterPro" id="IPR001279">
    <property type="entry name" value="Metallo-B-lactamas"/>
</dbReference>
<reference evidence="6" key="1">
    <citation type="submission" date="2020-02" db="EMBL/GenBank/DDBJ databases">
        <authorList>
            <person name="Meier V. D."/>
        </authorList>
    </citation>
    <scope>NUCLEOTIDE SEQUENCE</scope>
    <source>
        <strain evidence="6">AVDCRST_MAG40</strain>
    </source>
</reference>
<evidence type="ECO:0000256" key="1">
    <source>
        <dbReference type="ARBA" id="ARBA00007749"/>
    </source>
</evidence>
<sequence>MTESRRLALRTTVASSVVAAALAVVALRPYHPPPPLDQRAVRDLHLQILECGYGEIRDVAAFSSGFDRGVSHAFVDPCYLIRHPRGTLVWDAGLPDSLVRMPDGWAPGAGNVRFRVKRTLASQLAEIGFRPSDATYLALSHMHYDHVGNAHLFAGSTLLMQEAEHRAAFSDSALAAPSARSYERLRSSKTILLNGTHDVFGDGSVVIMSAPGHTPGHQVLFVRLPKTGPVLLSGDLYHFAKNRRLRRMPLFNFDREMTLRSMDRIEASLARTGAALWIQHDAEQNATLPRAPASVR</sequence>
<dbReference type="EMBL" id="CADCTX010000153">
    <property type="protein sequence ID" value="CAA9303879.1"/>
    <property type="molecule type" value="Genomic_DNA"/>
</dbReference>
<name>A0A6J4KHJ6_9BACT</name>